<protein>
    <recommendedName>
        <fullName evidence="6">C3H1-type domain-containing protein</fullName>
    </recommendedName>
</protein>
<feature type="domain" description="C3H1-type" evidence="6">
    <location>
        <begin position="276"/>
        <end position="302"/>
    </location>
</feature>
<proteinExistence type="predicted"/>
<accession>A0A1E3NMF3</accession>
<gene>
    <name evidence="7" type="ORF">PICMEDRAFT_15218</name>
</gene>
<reference evidence="7 8" key="1">
    <citation type="journal article" date="2016" name="Proc. Natl. Acad. Sci. U.S.A.">
        <title>Comparative genomics of biotechnologically important yeasts.</title>
        <authorList>
            <person name="Riley R."/>
            <person name="Haridas S."/>
            <person name="Wolfe K.H."/>
            <person name="Lopes M.R."/>
            <person name="Hittinger C.T."/>
            <person name="Goeker M."/>
            <person name="Salamov A.A."/>
            <person name="Wisecaver J.H."/>
            <person name="Long T.M."/>
            <person name="Calvey C.H."/>
            <person name="Aerts A.L."/>
            <person name="Barry K.W."/>
            <person name="Choi C."/>
            <person name="Clum A."/>
            <person name="Coughlan A.Y."/>
            <person name="Deshpande S."/>
            <person name="Douglass A.P."/>
            <person name="Hanson S.J."/>
            <person name="Klenk H.-P."/>
            <person name="LaButti K.M."/>
            <person name="Lapidus A."/>
            <person name="Lindquist E.A."/>
            <person name="Lipzen A.M."/>
            <person name="Meier-Kolthoff J.P."/>
            <person name="Ohm R.A."/>
            <person name="Otillar R.P."/>
            <person name="Pangilinan J.L."/>
            <person name="Peng Y."/>
            <person name="Rokas A."/>
            <person name="Rosa C.A."/>
            <person name="Scheuner C."/>
            <person name="Sibirny A.A."/>
            <person name="Slot J.C."/>
            <person name="Stielow J.B."/>
            <person name="Sun H."/>
            <person name="Kurtzman C.P."/>
            <person name="Blackwell M."/>
            <person name="Grigoriev I.V."/>
            <person name="Jeffries T.W."/>
        </authorList>
    </citation>
    <scope>NUCLEOTIDE SEQUENCE [LARGE SCALE GENOMIC DNA]</scope>
    <source>
        <strain evidence="7 8">NRRL Y-2026</strain>
    </source>
</reference>
<evidence type="ECO:0000256" key="5">
    <source>
        <dbReference type="SAM" id="Coils"/>
    </source>
</evidence>
<dbReference type="PANTHER" id="PTHR46156">
    <property type="entry name" value="CCCH ZINGC FINGER"/>
    <property type="match status" value="1"/>
</dbReference>
<evidence type="ECO:0000256" key="3">
    <source>
        <dbReference type="ARBA" id="ARBA00022833"/>
    </source>
</evidence>
<dbReference type="PROSITE" id="PS50103">
    <property type="entry name" value="ZF_C3H1"/>
    <property type="match status" value="2"/>
</dbReference>
<dbReference type="InterPro" id="IPR036855">
    <property type="entry name" value="Znf_CCCH_sf"/>
</dbReference>
<evidence type="ECO:0000256" key="1">
    <source>
        <dbReference type="ARBA" id="ARBA00022723"/>
    </source>
</evidence>
<keyword evidence="1 4" id="KW-0479">Metal-binding</keyword>
<dbReference type="SUPFAM" id="SSF90229">
    <property type="entry name" value="CCCH zinc finger"/>
    <property type="match status" value="1"/>
</dbReference>
<dbReference type="OrthoDB" id="410307at2759"/>
<evidence type="ECO:0000259" key="6">
    <source>
        <dbReference type="PROSITE" id="PS50103"/>
    </source>
</evidence>
<dbReference type="GeneID" id="30177407"/>
<keyword evidence="2 4" id="KW-0863">Zinc-finger</keyword>
<evidence type="ECO:0000313" key="8">
    <source>
        <dbReference type="Proteomes" id="UP000094455"/>
    </source>
</evidence>
<keyword evidence="5" id="KW-0175">Coiled coil</keyword>
<organism evidence="7 8">
    <name type="scientific">Pichia membranifaciens NRRL Y-2026</name>
    <dbReference type="NCBI Taxonomy" id="763406"/>
    <lineage>
        <taxon>Eukaryota</taxon>
        <taxon>Fungi</taxon>
        <taxon>Dikarya</taxon>
        <taxon>Ascomycota</taxon>
        <taxon>Saccharomycotina</taxon>
        <taxon>Pichiomycetes</taxon>
        <taxon>Pichiales</taxon>
        <taxon>Pichiaceae</taxon>
        <taxon>Pichia</taxon>
    </lineage>
</organism>
<feature type="coiled-coil region" evidence="5">
    <location>
        <begin position="7"/>
        <end position="52"/>
    </location>
</feature>
<evidence type="ECO:0000256" key="2">
    <source>
        <dbReference type="ARBA" id="ARBA00022771"/>
    </source>
</evidence>
<keyword evidence="8" id="KW-1185">Reference proteome</keyword>
<dbReference type="PANTHER" id="PTHR46156:SF1">
    <property type="entry name" value="ZINC FINGER CCCH DOMAIN-CONTAINING PROTEIN 3"/>
    <property type="match status" value="1"/>
</dbReference>
<dbReference type="EMBL" id="KV454002">
    <property type="protein sequence ID" value="ODQ47236.1"/>
    <property type="molecule type" value="Genomic_DNA"/>
</dbReference>
<sequence>MNSVDEEKELQAEINKLQEQIDQQKELVKRMIDFKRRKIQSETDKLAQLKSLVDQQEFSEKKQLKSMKEQLLRKPESKVTKPRKTEFKSTSMQSNMLSVMPEKAKQTHGNNNVVKFSGIESLSIQGKPNKFQRKILANRKNYYYKNRNFFHGYKFVLAKNDHKLCLMSASHELTGEPLENATMLPVYISLGGKNYIKSAKGDYYLENLSKKVRTQISTNTLPTNESCIFFTKTGHCGNLNCLFKHTPGRVALCPSMQNSKHKCLNKICHFSHTPTQFNSPSCKFFQENNCHNENCVFTHKREVKSAPICREFACLGYCEQGLKCKFTHSFECPDVKEYGRCLRGRLCACLHNSNIIESAAISQVHNGKSNTVSEVRNKDNDRVIQVLYDDDKDYDVKSNETDSSDDSDENVEFIVGPVGQELAQNMDYVRL</sequence>
<dbReference type="Proteomes" id="UP000094455">
    <property type="component" value="Unassembled WGS sequence"/>
</dbReference>
<evidence type="ECO:0000256" key="4">
    <source>
        <dbReference type="PROSITE-ProRule" id="PRU00723"/>
    </source>
</evidence>
<feature type="domain" description="C3H1-type" evidence="6">
    <location>
        <begin position="304"/>
        <end position="331"/>
    </location>
</feature>
<dbReference type="AlphaFoldDB" id="A0A1E3NMF3"/>
<dbReference type="InterPro" id="IPR000571">
    <property type="entry name" value="Znf_CCCH"/>
</dbReference>
<dbReference type="GO" id="GO:0008270">
    <property type="term" value="F:zinc ion binding"/>
    <property type="evidence" value="ECO:0007669"/>
    <property type="project" value="UniProtKB-KW"/>
</dbReference>
<keyword evidence="3 4" id="KW-0862">Zinc</keyword>
<feature type="zinc finger region" description="C3H1-type" evidence="4">
    <location>
        <begin position="276"/>
        <end position="302"/>
    </location>
</feature>
<evidence type="ECO:0000313" key="7">
    <source>
        <dbReference type="EMBL" id="ODQ47236.1"/>
    </source>
</evidence>
<name>A0A1E3NMF3_9ASCO</name>
<dbReference type="RefSeq" id="XP_019018349.1">
    <property type="nucleotide sequence ID" value="XM_019160720.1"/>
</dbReference>
<dbReference type="STRING" id="763406.A0A1E3NMF3"/>
<feature type="zinc finger region" description="C3H1-type" evidence="4">
    <location>
        <begin position="304"/>
        <end position="331"/>
    </location>
</feature>
<dbReference type="SMART" id="SM00356">
    <property type="entry name" value="ZnF_C3H1"/>
    <property type="match status" value="4"/>
</dbReference>